<proteinExistence type="predicted"/>
<protein>
    <submittedName>
        <fullName evidence="2">Uncharacterized protein</fullName>
    </submittedName>
</protein>
<sequence length="167" mass="19623">MRKTAVVFIVLFLFPLCLFADGAGPSRFYEEYTEVSHSLMSDQGCVNELVELQSLDVNAADKIADFWLFKSKRECYDFVEKIKSGVDFKDLYKEIDYYIDKRTTNVSGGKYEEIQKKALKEAEQCRYCIYYDNWDDINKMILDKLKVVKEENNKKGQQDKQEKNLTK</sequence>
<feature type="signal peptide" evidence="1">
    <location>
        <begin position="1"/>
        <end position="20"/>
    </location>
</feature>
<dbReference type="Proteomes" id="UP000030652">
    <property type="component" value="Unassembled WGS sequence"/>
</dbReference>
<feature type="chain" id="PRO_5002073581" evidence="1">
    <location>
        <begin position="21"/>
        <end position="167"/>
    </location>
</feature>
<organism evidence="2 3">
    <name type="scientific">Candidatus Scalindua brodae</name>
    <dbReference type="NCBI Taxonomy" id="237368"/>
    <lineage>
        <taxon>Bacteria</taxon>
        <taxon>Pseudomonadati</taxon>
        <taxon>Planctomycetota</taxon>
        <taxon>Candidatus Brocadiia</taxon>
        <taxon>Candidatus Brocadiales</taxon>
        <taxon>Candidatus Scalinduaceae</taxon>
        <taxon>Candidatus Scalindua</taxon>
    </lineage>
</organism>
<gene>
    <name evidence="2" type="ORF">SCABRO_00113</name>
</gene>
<evidence type="ECO:0000313" key="2">
    <source>
        <dbReference type="EMBL" id="KHE94123.1"/>
    </source>
</evidence>
<keyword evidence="1" id="KW-0732">Signal</keyword>
<name>A0A0B0ESK5_9BACT</name>
<accession>A0A0B0ESK5</accession>
<comment type="caution">
    <text evidence="2">The sequence shown here is derived from an EMBL/GenBank/DDBJ whole genome shotgun (WGS) entry which is preliminary data.</text>
</comment>
<evidence type="ECO:0000256" key="1">
    <source>
        <dbReference type="SAM" id="SignalP"/>
    </source>
</evidence>
<dbReference type="EMBL" id="JRYO01000014">
    <property type="protein sequence ID" value="KHE94123.1"/>
    <property type="molecule type" value="Genomic_DNA"/>
</dbReference>
<reference evidence="2 3" key="1">
    <citation type="submission" date="2014-10" db="EMBL/GenBank/DDBJ databases">
        <title>Draft genome of anammox bacterium scalindua brodae, obtained using differential coverage binning of sequence data from two enrichment reactors.</title>
        <authorList>
            <person name="Speth D.R."/>
            <person name="Russ L."/>
            <person name="Kartal B."/>
            <person name="Op den Camp H.J."/>
            <person name="Dutilh B.E."/>
            <person name="Jetten M.S."/>
        </authorList>
    </citation>
    <scope>NUCLEOTIDE SEQUENCE [LARGE SCALE GENOMIC DNA]</scope>
    <source>
        <strain evidence="2">RU1</strain>
    </source>
</reference>
<evidence type="ECO:0000313" key="3">
    <source>
        <dbReference type="Proteomes" id="UP000030652"/>
    </source>
</evidence>
<dbReference type="AlphaFoldDB" id="A0A0B0ESK5"/>